<accession>A0ABW7RA48</accession>
<organism evidence="3 4">
    <name type="scientific">Streptomyces celluloflavus</name>
    <dbReference type="NCBI Taxonomy" id="58344"/>
    <lineage>
        <taxon>Bacteria</taxon>
        <taxon>Bacillati</taxon>
        <taxon>Actinomycetota</taxon>
        <taxon>Actinomycetes</taxon>
        <taxon>Kitasatosporales</taxon>
        <taxon>Streptomycetaceae</taxon>
        <taxon>Streptomyces</taxon>
    </lineage>
</organism>
<feature type="transmembrane region" description="Helical" evidence="2">
    <location>
        <begin position="271"/>
        <end position="291"/>
    </location>
</feature>
<feature type="region of interest" description="Disordered" evidence="1">
    <location>
        <begin position="1"/>
        <end position="38"/>
    </location>
</feature>
<feature type="transmembrane region" description="Helical" evidence="2">
    <location>
        <begin position="324"/>
        <end position="345"/>
    </location>
</feature>
<dbReference type="PANTHER" id="PTHR34821">
    <property type="entry name" value="INNER MEMBRANE PROTEIN YDCZ"/>
    <property type="match status" value="1"/>
</dbReference>
<dbReference type="PANTHER" id="PTHR34821:SF2">
    <property type="entry name" value="INNER MEMBRANE PROTEIN YDCZ"/>
    <property type="match status" value="1"/>
</dbReference>
<feature type="compositionally biased region" description="Gly residues" evidence="1">
    <location>
        <begin position="21"/>
        <end position="31"/>
    </location>
</feature>
<evidence type="ECO:0000256" key="2">
    <source>
        <dbReference type="SAM" id="Phobius"/>
    </source>
</evidence>
<evidence type="ECO:0000313" key="4">
    <source>
        <dbReference type="Proteomes" id="UP001610990"/>
    </source>
</evidence>
<reference evidence="3 4" key="1">
    <citation type="submission" date="2024-10" db="EMBL/GenBank/DDBJ databases">
        <title>The Natural Products Discovery Center: Release of the First 8490 Sequenced Strains for Exploring Actinobacteria Biosynthetic Diversity.</title>
        <authorList>
            <person name="Kalkreuter E."/>
            <person name="Kautsar S.A."/>
            <person name="Yang D."/>
            <person name="Bader C.D."/>
            <person name="Teijaro C.N."/>
            <person name="Fluegel L."/>
            <person name="Davis C.M."/>
            <person name="Simpson J.R."/>
            <person name="Lauterbach L."/>
            <person name="Steele A.D."/>
            <person name="Gui C."/>
            <person name="Meng S."/>
            <person name="Li G."/>
            <person name="Viehrig K."/>
            <person name="Ye F."/>
            <person name="Su P."/>
            <person name="Kiefer A.F."/>
            <person name="Nichols A."/>
            <person name="Cepeda A.J."/>
            <person name="Yan W."/>
            <person name="Fan B."/>
            <person name="Jiang Y."/>
            <person name="Adhikari A."/>
            <person name="Zheng C.-J."/>
            <person name="Schuster L."/>
            <person name="Cowan T.M."/>
            <person name="Smanski M.J."/>
            <person name="Chevrette M.G."/>
            <person name="De Carvalho L.P.S."/>
            <person name="Shen B."/>
        </authorList>
    </citation>
    <scope>NUCLEOTIDE SEQUENCE [LARGE SCALE GENOMIC DNA]</scope>
    <source>
        <strain evidence="3 4">NPDC018013</strain>
    </source>
</reference>
<gene>
    <name evidence="3" type="ORF">ACH4GP_11020</name>
</gene>
<keyword evidence="2" id="KW-0472">Membrane</keyword>
<feature type="transmembrane region" description="Helical" evidence="2">
    <location>
        <begin position="118"/>
        <end position="135"/>
    </location>
</feature>
<comment type="caution">
    <text evidence="3">The sequence shown here is derived from an EMBL/GenBank/DDBJ whole genome shotgun (WGS) entry which is preliminary data.</text>
</comment>
<protein>
    <submittedName>
        <fullName evidence="3">DMT family transporter</fullName>
    </submittedName>
</protein>
<feature type="transmembrane region" description="Helical" evidence="2">
    <location>
        <begin position="182"/>
        <end position="199"/>
    </location>
</feature>
<feature type="transmembrane region" description="Helical" evidence="2">
    <location>
        <begin position="235"/>
        <end position="256"/>
    </location>
</feature>
<feature type="transmembrane region" description="Helical" evidence="2">
    <location>
        <begin position="141"/>
        <end position="162"/>
    </location>
</feature>
<feature type="transmembrane region" description="Helical" evidence="2">
    <location>
        <begin position="79"/>
        <end position="98"/>
    </location>
</feature>
<keyword evidence="2" id="KW-1133">Transmembrane helix</keyword>
<dbReference type="GeneID" id="97376363"/>
<feature type="transmembrane region" description="Helical" evidence="2">
    <location>
        <begin position="40"/>
        <end position="59"/>
    </location>
</feature>
<feature type="transmembrane region" description="Helical" evidence="2">
    <location>
        <begin position="296"/>
        <end position="318"/>
    </location>
</feature>
<keyword evidence="2" id="KW-0812">Transmembrane</keyword>
<dbReference type="RefSeq" id="WP_242640994.1">
    <property type="nucleotide sequence ID" value="NZ_JBHVED010000132.1"/>
</dbReference>
<name>A0ABW7RA48_9ACTN</name>
<dbReference type="Pfam" id="PF04657">
    <property type="entry name" value="DMT_YdcZ"/>
    <property type="match status" value="2"/>
</dbReference>
<dbReference type="InterPro" id="IPR006750">
    <property type="entry name" value="YdcZ"/>
</dbReference>
<dbReference type="EMBL" id="JBIRGH010000005">
    <property type="protein sequence ID" value="MFH8584914.1"/>
    <property type="molecule type" value="Genomic_DNA"/>
</dbReference>
<proteinExistence type="predicted"/>
<evidence type="ECO:0000313" key="3">
    <source>
        <dbReference type="EMBL" id="MFH8584914.1"/>
    </source>
</evidence>
<feature type="transmembrane region" description="Helical" evidence="2">
    <location>
        <begin position="205"/>
        <end position="223"/>
    </location>
</feature>
<evidence type="ECO:0000256" key="1">
    <source>
        <dbReference type="SAM" id="MobiDB-lite"/>
    </source>
</evidence>
<dbReference type="Proteomes" id="UP001610990">
    <property type="component" value="Unassembled WGS sequence"/>
</dbReference>
<sequence length="369" mass="36906">MKRSPAADPGSRRPAEPAGARGSGTPDGGGPAVRPETSSAARGTATALLVLATVLAGTLGPMQSAVNGQLGQHLGDGHAAALISFGTGLVLMVVIVGARPATRKAALAIPGQVRAGTLPWWNYLAGLCGAVIVLSEGVTVGALGVATFQISLICGLIVSGIVCDRLGVTTATKQPLTLPRTGGAVLAIVATVVVISPSFQMPHMIALAVMPFVGGLLAGWQPAGNAAVAKSANSMLVSITWNFLVGFCALLLAYGVRAATTGVTFELPSTWWMYLGGPLGLLSIALMALLVRGLGLLLLGLASTAGQLVGSLLLDWSIPSLGHAVHIATLIGTLIALVAAGIGMIPSRKTAVPAALPEPAAAAPEASRS</sequence>
<keyword evidence="4" id="KW-1185">Reference proteome</keyword>